<dbReference type="FunFam" id="1.10.10.1940:FF:000002">
    <property type="entry name" value="PHAryngeal gland Toxin-related"/>
    <property type="match status" value="2"/>
</dbReference>
<sequence length="239" mass="26285">MVRNIFWWYFASIVIISYQLAIVQAIACVTDQNCPSKGTAQEKSVCYRNVCYDSPGGCVLQLCPIGICVNSTSGEEVCVVKETAEITTTTTTTTTTAKPASECRDLVGPDGKSNCQQVAHLCNVGLYRELMKQQCRKTCGLCNSSMEANCTDKVGPDGKSNCAQNKFLCRNSLYRKIMKEQCPKTCGFCGAKKKRGKCADQVDPYGKSNCPTVWYLCDSPLYYQIMTAQCPSTCGRCLF</sequence>
<evidence type="ECO:0000313" key="6">
    <source>
        <dbReference type="Proteomes" id="UP000887581"/>
    </source>
</evidence>
<evidence type="ECO:0000259" key="5">
    <source>
        <dbReference type="PROSITE" id="PS51670"/>
    </source>
</evidence>
<feature type="domain" description="ShKT" evidence="5">
    <location>
        <begin position="103"/>
        <end position="142"/>
    </location>
</feature>
<evidence type="ECO:0000256" key="4">
    <source>
        <dbReference type="SAM" id="Phobius"/>
    </source>
</evidence>
<dbReference type="Pfam" id="PF01549">
    <property type="entry name" value="ShK"/>
    <property type="match status" value="3"/>
</dbReference>
<dbReference type="PANTHER" id="PTHR46219">
    <property type="entry name" value="PROTEIN CBG11138"/>
    <property type="match status" value="1"/>
</dbReference>
<dbReference type="InterPro" id="IPR003582">
    <property type="entry name" value="ShKT_dom"/>
</dbReference>
<organism evidence="6 7">
    <name type="scientific">Setaria digitata</name>
    <dbReference type="NCBI Taxonomy" id="48799"/>
    <lineage>
        <taxon>Eukaryota</taxon>
        <taxon>Metazoa</taxon>
        <taxon>Ecdysozoa</taxon>
        <taxon>Nematoda</taxon>
        <taxon>Chromadorea</taxon>
        <taxon>Rhabditida</taxon>
        <taxon>Spirurina</taxon>
        <taxon>Spiruromorpha</taxon>
        <taxon>Filarioidea</taxon>
        <taxon>Setariidae</taxon>
        <taxon>Setaria</taxon>
    </lineage>
</organism>
<evidence type="ECO:0000256" key="1">
    <source>
        <dbReference type="ARBA" id="ARBA00022729"/>
    </source>
</evidence>
<keyword evidence="4" id="KW-1133">Transmembrane helix</keyword>
<evidence type="ECO:0000256" key="3">
    <source>
        <dbReference type="PROSITE-ProRule" id="PRU01005"/>
    </source>
</evidence>
<keyword evidence="2" id="KW-1015">Disulfide bond</keyword>
<dbReference type="Proteomes" id="UP000887581">
    <property type="component" value="Unplaced"/>
</dbReference>
<dbReference type="WBParaSite" id="sdigi.contig384.g7925.t1">
    <property type="protein sequence ID" value="sdigi.contig384.g7925.t1"/>
    <property type="gene ID" value="sdigi.contig384.g7925"/>
</dbReference>
<dbReference type="SMART" id="SM00254">
    <property type="entry name" value="ShKT"/>
    <property type="match status" value="3"/>
</dbReference>
<keyword evidence="4" id="KW-0812">Transmembrane</keyword>
<evidence type="ECO:0000313" key="7">
    <source>
        <dbReference type="WBParaSite" id="sdigi.contig384.g7925.t1"/>
    </source>
</evidence>
<feature type="transmembrane region" description="Helical" evidence="4">
    <location>
        <begin position="7"/>
        <end position="27"/>
    </location>
</feature>
<dbReference type="PANTHER" id="PTHR46219:SF5">
    <property type="entry name" value="SHKT DOMAIN-CONTAINING PROTEIN"/>
    <property type="match status" value="1"/>
</dbReference>
<dbReference type="PROSITE" id="PS51670">
    <property type="entry name" value="SHKT"/>
    <property type="match status" value="3"/>
</dbReference>
<dbReference type="Gene3D" id="1.10.10.1870">
    <property type="entry name" value="ShTK domain-like"/>
    <property type="match status" value="1"/>
</dbReference>
<protein>
    <submittedName>
        <fullName evidence="7">ShKT domain-containing protein</fullName>
    </submittedName>
</protein>
<feature type="domain" description="ShKT" evidence="5">
    <location>
        <begin position="198"/>
        <end position="237"/>
    </location>
</feature>
<dbReference type="AlphaFoldDB" id="A0A915PZ80"/>
<dbReference type="Gene3D" id="1.10.10.1940">
    <property type="match status" value="2"/>
</dbReference>
<name>A0A915PZ80_9BILA</name>
<comment type="caution">
    <text evidence="3">Lacks conserved residue(s) required for the propagation of feature annotation.</text>
</comment>
<keyword evidence="6" id="KW-1185">Reference proteome</keyword>
<proteinExistence type="predicted"/>
<feature type="domain" description="ShKT" evidence="5">
    <location>
        <begin position="150"/>
        <end position="189"/>
    </location>
</feature>
<evidence type="ECO:0000256" key="2">
    <source>
        <dbReference type="ARBA" id="ARBA00023157"/>
    </source>
</evidence>
<keyword evidence="1" id="KW-0732">Signal</keyword>
<accession>A0A915PZ80</accession>
<keyword evidence="4" id="KW-0472">Membrane</keyword>
<reference evidence="7" key="1">
    <citation type="submission" date="2022-11" db="UniProtKB">
        <authorList>
            <consortium name="WormBaseParasite"/>
        </authorList>
    </citation>
    <scope>IDENTIFICATION</scope>
</reference>